<feature type="repeat" description="TPR" evidence="7">
    <location>
        <begin position="650"/>
        <end position="683"/>
    </location>
</feature>
<dbReference type="SMART" id="SM00220">
    <property type="entry name" value="S_TKc"/>
    <property type="match status" value="1"/>
</dbReference>
<keyword evidence="9" id="KW-0812">Transmembrane</keyword>
<evidence type="ECO:0000256" key="8">
    <source>
        <dbReference type="PROSITE-ProRule" id="PRU10141"/>
    </source>
</evidence>
<evidence type="ECO:0000256" key="7">
    <source>
        <dbReference type="PROSITE-ProRule" id="PRU00339"/>
    </source>
</evidence>
<evidence type="ECO:0000256" key="2">
    <source>
        <dbReference type="ARBA" id="ARBA00022527"/>
    </source>
</evidence>
<dbReference type="RefSeq" id="WP_101073826.1">
    <property type="nucleotide sequence ID" value="NZ_PISP01000003.1"/>
</dbReference>
<keyword evidence="3" id="KW-0808">Transferase</keyword>
<dbReference type="InterPro" id="IPR017441">
    <property type="entry name" value="Protein_kinase_ATP_BS"/>
</dbReference>
<dbReference type="Gene3D" id="1.10.510.10">
    <property type="entry name" value="Transferase(Phosphotransferase) domain 1"/>
    <property type="match status" value="1"/>
</dbReference>
<evidence type="ECO:0000256" key="5">
    <source>
        <dbReference type="ARBA" id="ARBA00022777"/>
    </source>
</evidence>
<keyword evidence="2" id="KW-0723">Serine/threonine-protein kinase</keyword>
<dbReference type="Pfam" id="PF14559">
    <property type="entry name" value="TPR_19"/>
    <property type="match status" value="1"/>
</dbReference>
<dbReference type="InterPro" id="IPR008271">
    <property type="entry name" value="Ser/Thr_kinase_AS"/>
</dbReference>
<keyword evidence="12" id="KW-1185">Reference proteome</keyword>
<evidence type="ECO:0000256" key="1">
    <source>
        <dbReference type="ARBA" id="ARBA00012513"/>
    </source>
</evidence>
<protein>
    <recommendedName>
        <fullName evidence="1">non-specific serine/threonine protein kinase</fullName>
        <ecNumber evidence="1">2.7.11.1</ecNumber>
    </recommendedName>
</protein>
<evidence type="ECO:0000256" key="9">
    <source>
        <dbReference type="SAM" id="Phobius"/>
    </source>
</evidence>
<dbReference type="InterPro" id="IPR000719">
    <property type="entry name" value="Prot_kinase_dom"/>
</dbReference>
<dbReference type="PROSITE" id="PS00107">
    <property type="entry name" value="PROTEIN_KINASE_ATP"/>
    <property type="match status" value="1"/>
</dbReference>
<comment type="caution">
    <text evidence="11">The sequence shown here is derived from an EMBL/GenBank/DDBJ whole genome shotgun (WGS) entry which is preliminary data.</text>
</comment>
<dbReference type="EMBL" id="PISP01000003">
    <property type="protein sequence ID" value="PKD43351.1"/>
    <property type="molecule type" value="Genomic_DNA"/>
</dbReference>
<dbReference type="PROSITE" id="PS50005">
    <property type="entry name" value="TPR"/>
    <property type="match status" value="4"/>
</dbReference>
<dbReference type="Pfam" id="PF00069">
    <property type="entry name" value="Pkinase"/>
    <property type="match status" value="1"/>
</dbReference>
<keyword evidence="9" id="KW-1133">Transmembrane helix</keyword>
<reference evidence="11 12" key="1">
    <citation type="submission" date="2017-11" db="EMBL/GenBank/DDBJ databases">
        <title>Rhodohalobacter 15182 sp. nov., isolated from a salt lake.</title>
        <authorList>
            <person name="Han S."/>
        </authorList>
    </citation>
    <scope>NUCLEOTIDE SEQUENCE [LARGE SCALE GENOMIC DNA]</scope>
    <source>
        <strain evidence="11 12">15182</strain>
    </source>
</reference>
<gene>
    <name evidence="11" type="ORF">CWD77_12135</name>
</gene>
<dbReference type="InterPro" id="IPR011009">
    <property type="entry name" value="Kinase-like_dom_sf"/>
</dbReference>
<dbReference type="InterPro" id="IPR019734">
    <property type="entry name" value="TPR_rpt"/>
</dbReference>
<feature type="binding site" evidence="8">
    <location>
        <position position="40"/>
    </location>
    <ligand>
        <name>ATP</name>
        <dbReference type="ChEBI" id="CHEBI:30616"/>
    </ligand>
</feature>
<dbReference type="Gene3D" id="3.30.200.20">
    <property type="entry name" value="Phosphorylase Kinase, domain 1"/>
    <property type="match status" value="1"/>
</dbReference>
<dbReference type="PROSITE" id="PS50011">
    <property type="entry name" value="PROTEIN_KINASE_DOM"/>
    <property type="match status" value="1"/>
</dbReference>
<evidence type="ECO:0000256" key="4">
    <source>
        <dbReference type="ARBA" id="ARBA00022741"/>
    </source>
</evidence>
<dbReference type="SUPFAM" id="SSF48452">
    <property type="entry name" value="TPR-like"/>
    <property type="match status" value="3"/>
</dbReference>
<dbReference type="PROSITE" id="PS00108">
    <property type="entry name" value="PROTEIN_KINASE_ST"/>
    <property type="match status" value="1"/>
</dbReference>
<dbReference type="SUPFAM" id="SSF56112">
    <property type="entry name" value="Protein kinase-like (PK-like)"/>
    <property type="match status" value="1"/>
</dbReference>
<feature type="repeat" description="TPR" evidence="7">
    <location>
        <begin position="582"/>
        <end position="615"/>
    </location>
</feature>
<dbReference type="PANTHER" id="PTHR43289">
    <property type="entry name" value="MITOGEN-ACTIVATED PROTEIN KINASE KINASE KINASE 20-RELATED"/>
    <property type="match status" value="1"/>
</dbReference>
<keyword evidence="7" id="KW-0802">TPR repeat</keyword>
<dbReference type="Proteomes" id="UP000233398">
    <property type="component" value="Unassembled WGS sequence"/>
</dbReference>
<name>A0A2N0VGP5_9BACT</name>
<dbReference type="GO" id="GO:0004674">
    <property type="term" value="F:protein serine/threonine kinase activity"/>
    <property type="evidence" value="ECO:0007669"/>
    <property type="project" value="UniProtKB-KW"/>
</dbReference>
<sequence>MDLTDRTISHYIITGKIGAGGMGVVYKARDTKLSRDVALKFLPGASTVDAESQKRFLQEAQSIAQINHSNICQIYGIEEDDRGVRFIVMEYVDGVNLGEALISKAGHQTGLPTNGSVNTGKQGEHKTGSEQILDYAIQIARGLDAAHQKEVIHRDIKPANIMVTEKGQVKILDFGLAKTAGVEEITRAGSTLGTISYMSPEQIRGEGVDKQSDIWSFGVVLYQMVTGRLPFGGDYEHSIMYSIMNTDPPPLEAEEYQLPAQFISVIERCLSKETENRYPSATELIEELLEIAGYSTANVKLSSNELKKPSSGIPALRTRKVLFGSGVLAILFLTVFLLFNGSDLLQPGSAAPGPEFIHVAVLPFSNIGADPSRQVFADGLVETITSQLSRLEQFQTDLWVVPPGELRSHSITSAGEANRMFGVNYAIAGSLQPISDRLRLTITLIDSKNLRQINSAVVDVDASEVLELHDKSVENLLAMLNLELNQEAIGVINEGNTRVPAAFELYVQGLGYLQKYEQKSENIDNAIEAFSEAVAIDNDFALAHAGLGQAYWSKYENTRERSWIDRAVEESKIAYDLNKNLLQVNITRGMISSGTGNYEDAVQYFNDALSSDPTSADAYLGLAEAYEYTGDYEEAESTYKRAISLKPDYWAGYNNLGAFYFRNSNYDKAKEQFRRVIEVTPDNYRGYMNLGSMHYFTEQLEEARVMYEKSLDLEKTYSAASNLGTLYYTEGRYPESANMYETALEINDGNYVLWGNLASAYYWSPGKRSQSFSVYERALELAIEQNEINPNNPDVIIDMAGYEARLGNNSRARRYAEQALEYDPESATIMYLAGSVFEQVGDRPEALFWIKSAVDAGYSRSDIVNQPELQELIRDPRFQEILETEPR</sequence>
<organism evidence="11 12">
    <name type="scientific">Rhodohalobacter barkolensis</name>
    <dbReference type="NCBI Taxonomy" id="2053187"/>
    <lineage>
        <taxon>Bacteria</taxon>
        <taxon>Pseudomonadati</taxon>
        <taxon>Balneolota</taxon>
        <taxon>Balneolia</taxon>
        <taxon>Balneolales</taxon>
        <taxon>Balneolaceae</taxon>
        <taxon>Rhodohalobacter</taxon>
    </lineage>
</organism>
<keyword evidence="9" id="KW-0472">Membrane</keyword>
<evidence type="ECO:0000259" key="10">
    <source>
        <dbReference type="PROSITE" id="PS50011"/>
    </source>
</evidence>
<keyword evidence="5" id="KW-0418">Kinase</keyword>
<dbReference type="InterPro" id="IPR011990">
    <property type="entry name" value="TPR-like_helical_dom_sf"/>
</dbReference>
<dbReference type="PANTHER" id="PTHR43289:SF6">
    <property type="entry name" value="SERINE_THREONINE-PROTEIN KINASE NEKL-3"/>
    <property type="match status" value="1"/>
</dbReference>
<dbReference type="FunFam" id="1.10.510.10:FF:000021">
    <property type="entry name" value="Serine/threonine protein kinase"/>
    <property type="match status" value="1"/>
</dbReference>
<dbReference type="Pfam" id="PF13432">
    <property type="entry name" value="TPR_16"/>
    <property type="match status" value="2"/>
</dbReference>
<keyword evidence="6 8" id="KW-0067">ATP-binding</keyword>
<evidence type="ECO:0000256" key="6">
    <source>
        <dbReference type="ARBA" id="ARBA00022840"/>
    </source>
</evidence>
<proteinExistence type="predicted"/>
<dbReference type="SMART" id="SM00028">
    <property type="entry name" value="TPR"/>
    <property type="match status" value="8"/>
</dbReference>
<feature type="domain" description="Protein kinase" evidence="10">
    <location>
        <begin position="11"/>
        <end position="289"/>
    </location>
</feature>
<evidence type="ECO:0000313" key="11">
    <source>
        <dbReference type="EMBL" id="PKD43351.1"/>
    </source>
</evidence>
<evidence type="ECO:0000256" key="3">
    <source>
        <dbReference type="ARBA" id="ARBA00022679"/>
    </source>
</evidence>
<dbReference type="EC" id="2.7.11.1" evidence="1"/>
<accession>A0A2N0VGP5</accession>
<dbReference type="OrthoDB" id="9813021at2"/>
<dbReference type="Pfam" id="PF13414">
    <property type="entry name" value="TPR_11"/>
    <property type="match status" value="1"/>
</dbReference>
<keyword evidence="4 8" id="KW-0547">Nucleotide-binding</keyword>
<feature type="repeat" description="TPR" evidence="7">
    <location>
        <begin position="616"/>
        <end position="649"/>
    </location>
</feature>
<feature type="transmembrane region" description="Helical" evidence="9">
    <location>
        <begin position="321"/>
        <end position="339"/>
    </location>
</feature>
<dbReference type="PROSITE" id="PS50293">
    <property type="entry name" value="TPR_REGION"/>
    <property type="match status" value="2"/>
</dbReference>
<dbReference type="Pfam" id="PF13374">
    <property type="entry name" value="TPR_10"/>
    <property type="match status" value="1"/>
</dbReference>
<dbReference type="GO" id="GO:0005524">
    <property type="term" value="F:ATP binding"/>
    <property type="evidence" value="ECO:0007669"/>
    <property type="project" value="UniProtKB-UniRule"/>
</dbReference>
<evidence type="ECO:0000313" key="12">
    <source>
        <dbReference type="Proteomes" id="UP000233398"/>
    </source>
</evidence>
<feature type="repeat" description="TPR" evidence="7">
    <location>
        <begin position="717"/>
        <end position="750"/>
    </location>
</feature>
<dbReference type="AlphaFoldDB" id="A0A2N0VGP5"/>
<dbReference type="CDD" id="cd14014">
    <property type="entry name" value="STKc_PknB_like"/>
    <property type="match status" value="1"/>
</dbReference>
<dbReference type="Gene3D" id="1.25.40.10">
    <property type="entry name" value="Tetratricopeptide repeat domain"/>
    <property type="match status" value="3"/>
</dbReference>